<keyword evidence="2" id="KW-0812">Transmembrane</keyword>
<comment type="caution">
    <text evidence="3">The sequence shown here is derived from an EMBL/GenBank/DDBJ whole genome shotgun (WGS) entry which is preliminary data.</text>
</comment>
<reference evidence="3" key="2">
    <citation type="journal article" date="2023" name="IMA Fungus">
        <title>Comparative genomic study of the Penicillium genus elucidates a diverse pangenome and 15 lateral gene transfer events.</title>
        <authorList>
            <person name="Petersen C."/>
            <person name="Sorensen T."/>
            <person name="Nielsen M.R."/>
            <person name="Sondergaard T.E."/>
            <person name="Sorensen J.L."/>
            <person name="Fitzpatrick D.A."/>
            <person name="Frisvad J.C."/>
            <person name="Nielsen K.L."/>
        </authorList>
    </citation>
    <scope>NUCLEOTIDE SEQUENCE</scope>
    <source>
        <strain evidence="3">IBT 35673</strain>
    </source>
</reference>
<evidence type="ECO:0000256" key="2">
    <source>
        <dbReference type="SAM" id="Phobius"/>
    </source>
</evidence>
<feature type="transmembrane region" description="Helical" evidence="2">
    <location>
        <begin position="192"/>
        <end position="214"/>
    </location>
</feature>
<keyword evidence="2" id="KW-1133">Transmembrane helix</keyword>
<dbReference type="EMBL" id="JAPZBQ010000005">
    <property type="protein sequence ID" value="KAJ5329764.1"/>
    <property type="molecule type" value="Genomic_DNA"/>
</dbReference>
<evidence type="ECO:0000313" key="4">
    <source>
        <dbReference type="Proteomes" id="UP001147695"/>
    </source>
</evidence>
<feature type="transmembrane region" description="Helical" evidence="2">
    <location>
        <begin position="71"/>
        <end position="88"/>
    </location>
</feature>
<dbReference type="PANTHER" id="PTHR42029">
    <property type="entry name" value="AN04G07800"/>
    <property type="match status" value="1"/>
</dbReference>
<feature type="compositionally biased region" description="Basic and acidic residues" evidence="1">
    <location>
        <begin position="324"/>
        <end position="350"/>
    </location>
</feature>
<sequence length="382" mass="43343">MSSSHVGKPTEPNALILEAWGQGFMVGSLLIMAAMAIANMRKRILLHKVIVLELVLAMAHGTFIFPNPPAYGWYLSVTAIGLNISWALHNVVAWMKNRPFLSRRVSRIYIITVMLCWPYWVLEIYANFTYFNNINTIFLKTRPLEPLFRAVPNIFDSDPWWIFTTISLFWAIKRDYNFGLWEIIHISPRFGIMLASMILSIVFIIIDTCSVLNAFPSILPTGVEPFWKLSFVFKCLCDAIVLDDFKTALDTMRRHWMQKKGNGIFGTPNTTPANSPRRYRIRGDIESAGSPGFAYSCTATPTTPTKPGTTMHVDHIRIDEEIHVASETPKPRDEANASTEGLKRISDPRNDPSPVSSLEQIQPINEQIPNIPLRKIYIEANT</sequence>
<accession>A0A9W9UBX1</accession>
<evidence type="ECO:0000313" key="3">
    <source>
        <dbReference type="EMBL" id="KAJ5329764.1"/>
    </source>
</evidence>
<keyword evidence="2" id="KW-0472">Membrane</keyword>
<feature type="transmembrane region" description="Helical" evidence="2">
    <location>
        <begin position="108"/>
        <end position="130"/>
    </location>
</feature>
<evidence type="ECO:0000256" key="1">
    <source>
        <dbReference type="SAM" id="MobiDB-lite"/>
    </source>
</evidence>
<dbReference type="PANTHER" id="PTHR42029:SF3">
    <property type="entry name" value="AN04G07800"/>
    <property type="match status" value="1"/>
</dbReference>
<name>A0A9W9UBX1_PENBR</name>
<feature type="transmembrane region" description="Helical" evidence="2">
    <location>
        <begin position="45"/>
        <end position="65"/>
    </location>
</feature>
<proteinExistence type="predicted"/>
<dbReference type="AlphaFoldDB" id="A0A9W9UBX1"/>
<reference evidence="3" key="1">
    <citation type="submission" date="2022-12" db="EMBL/GenBank/DDBJ databases">
        <authorList>
            <person name="Petersen C."/>
        </authorList>
    </citation>
    <scope>NUCLEOTIDE SEQUENCE</scope>
    <source>
        <strain evidence="3">IBT 35673</strain>
    </source>
</reference>
<gene>
    <name evidence="3" type="ORF">N7452_010154</name>
</gene>
<feature type="region of interest" description="Disordered" evidence="1">
    <location>
        <begin position="324"/>
        <end position="359"/>
    </location>
</feature>
<organism evidence="3 4">
    <name type="scientific">Penicillium brevicompactum</name>
    <dbReference type="NCBI Taxonomy" id="5074"/>
    <lineage>
        <taxon>Eukaryota</taxon>
        <taxon>Fungi</taxon>
        <taxon>Dikarya</taxon>
        <taxon>Ascomycota</taxon>
        <taxon>Pezizomycotina</taxon>
        <taxon>Eurotiomycetes</taxon>
        <taxon>Eurotiomycetidae</taxon>
        <taxon>Eurotiales</taxon>
        <taxon>Aspergillaceae</taxon>
        <taxon>Penicillium</taxon>
    </lineage>
</organism>
<feature type="transmembrane region" description="Helical" evidence="2">
    <location>
        <begin position="20"/>
        <end position="38"/>
    </location>
</feature>
<protein>
    <submittedName>
        <fullName evidence="3">Uncharacterized protein</fullName>
    </submittedName>
</protein>
<dbReference type="Proteomes" id="UP001147695">
    <property type="component" value="Unassembled WGS sequence"/>
</dbReference>